<accession>A0A1Y6D9M6</accession>
<dbReference type="Proteomes" id="UP000192923">
    <property type="component" value="Unassembled WGS sequence"/>
</dbReference>
<proteinExistence type="predicted"/>
<dbReference type="RefSeq" id="WP_176225290.1">
    <property type="nucleotide sequence ID" value="NZ_FXAM01000001.1"/>
</dbReference>
<name>A0A1Y6D9M6_9GAMM</name>
<gene>
    <name evidence="1" type="ORF">SAMN02949497_3833</name>
</gene>
<sequence>MPAPPPPLRTVVRPTTVIESEPLSRQLGLRLTLVSETFQPSFRTPSR</sequence>
<reference evidence="1 2" key="1">
    <citation type="submission" date="2016-12" db="EMBL/GenBank/DDBJ databases">
        <authorList>
            <person name="Song W.-J."/>
            <person name="Kurnit D.M."/>
        </authorList>
    </citation>
    <scope>NUCLEOTIDE SEQUENCE [LARGE SCALE GENOMIC DNA]</scope>
    <source>
        <strain evidence="1 2">175</strain>
    </source>
</reference>
<evidence type="ECO:0000313" key="2">
    <source>
        <dbReference type="Proteomes" id="UP000192923"/>
    </source>
</evidence>
<protein>
    <submittedName>
        <fullName evidence="1">Uncharacterized protein</fullName>
    </submittedName>
</protein>
<organism evidence="1 2">
    <name type="scientific">Methylomagnum ishizawai</name>
    <dbReference type="NCBI Taxonomy" id="1760988"/>
    <lineage>
        <taxon>Bacteria</taxon>
        <taxon>Pseudomonadati</taxon>
        <taxon>Pseudomonadota</taxon>
        <taxon>Gammaproteobacteria</taxon>
        <taxon>Methylococcales</taxon>
        <taxon>Methylococcaceae</taxon>
        <taxon>Methylomagnum</taxon>
    </lineage>
</organism>
<keyword evidence="2" id="KW-1185">Reference proteome</keyword>
<dbReference type="AlphaFoldDB" id="A0A1Y6D9M6"/>
<evidence type="ECO:0000313" key="1">
    <source>
        <dbReference type="EMBL" id="SMF96435.1"/>
    </source>
</evidence>
<dbReference type="EMBL" id="FXAM01000001">
    <property type="protein sequence ID" value="SMF96435.1"/>
    <property type="molecule type" value="Genomic_DNA"/>
</dbReference>